<gene>
    <name evidence="6" type="ORF">CIHG_09928</name>
</gene>
<protein>
    <submittedName>
        <fullName evidence="6">Multidrug resistance protein 17</fullName>
    </submittedName>
</protein>
<proteinExistence type="predicted"/>
<evidence type="ECO:0000256" key="2">
    <source>
        <dbReference type="ARBA" id="ARBA00022989"/>
    </source>
</evidence>
<dbReference type="Gene3D" id="1.20.1560.10">
    <property type="entry name" value="ABC transporter type 1, transmembrane domain"/>
    <property type="match status" value="1"/>
</dbReference>
<sequence>MTATNGESSDNSSKAPKSRTRTFTSYLRLFVYADPTFYDILLLLGGVIAAIASGVSFPLLAVLFGQVVDDLNSATCNAGITSPS</sequence>
<evidence type="ECO:0000313" key="7">
    <source>
        <dbReference type="Proteomes" id="UP000054563"/>
    </source>
</evidence>
<keyword evidence="2 5" id="KW-1133">Transmembrane helix</keyword>
<organism evidence="6 7">
    <name type="scientific">Coccidioides immitis H538.4</name>
    <dbReference type="NCBI Taxonomy" id="396776"/>
    <lineage>
        <taxon>Eukaryota</taxon>
        <taxon>Fungi</taxon>
        <taxon>Dikarya</taxon>
        <taxon>Ascomycota</taxon>
        <taxon>Pezizomycotina</taxon>
        <taxon>Eurotiomycetes</taxon>
        <taxon>Eurotiomycetidae</taxon>
        <taxon>Onygenales</taxon>
        <taxon>Onygenaceae</taxon>
        <taxon>Coccidioides</taxon>
    </lineage>
</organism>
<feature type="transmembrane region" description="Helical" evidence="5">
    <location>
        <begin position="40"/>
        <end position="64"/>
    </location>
</feature>
<evidence type="ECO:0000256" key="5">
    <source>
        <dbReference type="SAM" id="Phobius"/>
    </source>
</evidence>
<keyword evidence="1 5" id="KW-0812">Transmembrane</keyword>
<dbReference type="InterPro" id="IPR036640">
    <property type="entry name" value="ABC1_TM_sf"/>
</dbReference>
<evidence type="ECO:0000313" key="6">
    <source>
        <dbReference type="EMBL" id="KMU92090.1"/>
    </source>
</evidence>
<dbReference type="STRING" id="396776.A0A0J8S3Q2"/>
<feature type="region of interest" description="Disordered" evidence="4">
    <location>
        <begin position="1"/>
        <end position="20"/>
    </location>
</feature>
<name>A0A0J8S3Q2_COCIT</name>
<dbReference type="GO" id="GO:0016020">
    <property type="term" value="C:membrane"/>
    <property type="evidence" value="ECO:0007669"/>
    <property type="project" value="InterPro"/>
</dbReference>
<accession>A0A0J8S3Q2</accession>
<evidence type="ECO:0000256" key="4">
    <source>
        <dbReference type="SAM" id="MobiDB-lite"/>
    </source>
</evidence>
<dbReference type="VEuPathDB" id="FungiDB:CIHG_09928"/>
<dbReference type="GO" id="GO:0005524">
    <property type="term" value="F:ATP binding"/>
    <property type="evidence" value="ECO:0007669"/>
    <property type="project" value="InterPro"/>
</dbReference>
<dbReference type="EMBL" id="DS017053">
    <property type="protein sequence ID" value="KMU92090.1"/>
    <property type="molecule type" value="Genomic_DNA"/>
</dbReference>
<dbReference type="Proteomes" id="UP000054563">
    <property type="component" value="Unassembled WGS sequence"/>
</dbReference>
<keyword evidence="3 5" id="KW-0472">Membrane</keyword>
<reference evidence="7" key="1">
    <citation type="journal article" date="2010" name="Genome Res.">
        <title>Population genomic sequencing of Coccidioides fungi reveals recent hybridization and transposon control.</title>
        <authorList>
            <person name="Neafsey D.E."/>
            <person name="Barker B.M."/>
            <person name="Sharpton T.J."/>
            <person name="Stajich J.E."/>
            <person name="Park D.J."/>
            <person name="Whiston E."/>
            <person name="Hung C.-Y."/>
            <person name="McMahan C."/>
            <person name="White J."/>
            <person name="Sykes S."/>
            <person name="Heiman D."/>
            <person name="Young S."/>
            <person name="Zeng Q."/>
            <person name="Abouelleil A."/>
            <person name="Aftuck L."/>
            <person name="Bessette D."/>
            <person name="Brown A."/>
            <person name="FitzGerald M."/>
            <person name="Lui A."/>
            <person name="Macdonald J.P."/>
            <person name="Priest M."/>
            <person name="Orbach M.J."/>
            <person name="Galgiani J.N."/>
            <person name="Kirkland T.N."/>
            <person name="Cole G.T."/>
            <person name="Birren B.W."/>
            <person name="Henn M.R."/>
            <person name="Taylor J.W."/>
            <person name="Rounsley S.D."/>
        </authorList>
    </citation>
    <scope>NUCLEOTIDE SEQUENCE [LARGE SCALE GENOMIC DNA]</scope>
    <source>
        <strain evidence="7">H538.4</strain>
    </source>
</reference>
<dbReference type="AlphaFoldDB" id="A0A0J8S3Q2"/>
<evidence type="ECO:0000256" key="3">
    <source>
        <dbReference type="ARBA" id="ARBA00023136"/>
    </source>
</evidence>
<evidence type="ECO:0000256" key="1">
    <source>
        <dbReference type="ARBA" id="ARBA00022692"/>
    </source>
</evidence>